<name>A0AAD4J567_PERFH</name>
<evidence type="ECO:0000313" key="4">
    <source>
        <dbReference type="EMBL" id="KAH6827149.1"/>
    </source>
</evidence>
<dbReference type="AlphaFoldDB" id="A0AAD4J567"/>
<dbReference type="EMBL" id="SDAM02000152">
    <property type="protein sequence ID" value="KAH6827149.1"/>
    <property type="molecule type" value="Genomic_DNA"/>
</dbReference>
<dbReference type="PRINTS" id="PR00412">
    <property type="entry name" value="EPOXHYDRLASE"/>
</dbReference>
<evidence type="ECO:0000256" key="2">
    <source>
        <dbReference type="ARBA" id="ARBA00038334"/>
    </source>
</evidence>
<accession>A0AAD4J567</accession>
<reference evidence="4 5" key="1">
    <citation type="journal article" date="2021" name="Nat. Commun.">
        <title>Incipient diploidization of the medicinal plant Perilla within 10,000 years.</title>
        <authorList>
            <person name="Zhang Y."/>
            <person name="Shen Q."/>
            <person name="Leng L."/>
            <person name="Zhang D."/>
            <person name="Chen S."/>
            <person name="Shi Y."/>
            <person name="Ning Z."/>
            <person name="Chen S."/>
        </authorList>
    </citation>
    <scope>NUCLEOTIDE SEQUENCE [LARGE SCALE GENOMIC DNA]</scope>
    <source>
        <strain evidence="5">cv. PC099</strain>
    </source>
</reference>
<dbReference type="PRINTS" id="PR00111">
    <property type="entry name" value="ABHYDROLASE"/>
</dbReference>
<dbReference type="Gene3D" id="3.40.50.1820">
    <property type="entry name" value="alpha/beta hydrolase"/>
    <property type="match status" value="1"/>
</dbReference>
<evidence type="ECO:0000259" key="3">
    <source>
        <dbReference type="Pfam" id="PF00561"/>
    </source>
</evidence>
<dbReference type="Pfam" id="PF00561">
    <property type="entry name" value="Abhydrolase_1"/>
    <property type="match status" value="1"/>
</dbReference>
<organism evidence="4 5">
    <name type="scientific">Perilla frutescens var. hirtella</name>
    <name type="common">Perilla citriodora</name>
    <name type="synonym">Perilla setoyensis</name>
    <dbReference type="NCBI Taxonomy" id="608512"/>
    <lineage>
        <taxon>Eukaryota</taxon>
        <taxon>Viridiplantae</taxon>
        <taxon>Streptophyta</taxon>
        <taxon>Embryophyta</taxon>
        <taxon>Tracheophyta</taxon>
        <taxon>Spermatophyta</taxon>
        <taxon>Magnoliopsida</taxon>
        <taxon>eudicotyledons</taxon>
        <taxon>Gunneridae</taxon>
        <taxon>Pentapetalae</taxon>
        <taxon>asterids</taxon>
        <taxon>lamiids</taxon>
        <taxon>Lamiales</taxon>
        <taxon>Lamiaceae</taxon>
        <taxon>Nepetoideae</taxon>
        <taxon>Elsholtzieae</taxon>
        <taxon>Perilla</taxon>
    </lineage>
</organism>
<proteinExistence type="inferred from homology"/>
<dbReference type="InterPro" id="IPR029058">
    <property type="entry name" value="AB_hydrolase_fold"/>
</dbReference>
<gene>
    <name evidence="4" type="ORF">C2S53_016103</name>
</gene>
<dbReference type="SUPFAM" id="SSF53474">
    <property type="entry name" value="alpha/beta-Hydrolases"/>
    <property type="match status" value="1"/>
</dbReference>
<comment type="caution">
    <text evidence="4">The sequence shown here is derived from an EMBL/GenBank/DDBJ whole genome shotgun (WGS) entry which is preliminary data.</text>
</comment>
<dbReference type="GO" id="GO:0016787">
    <property type="term" value="F:hydrolase activity"/>
    <property type="evidence" value="ECO:0007669"/>
    <property type="project" value="UniProtKB-KW"/>
</dbReference>
<sequence length="310" mass="35090">MDNISHSYLDIRGLKLHISEIGTGPGVVFLHGFPEIWYSWRHQMIAVANAGFRAIAPDFRGYGLSEKPIEPEKTTFKDLVDDLLVMLDILHIPKVILIGKDFGARVAYHFGLVHPERVVAIATLGVPFVVLTPETFPGNLPKGFYVLRFREPGRAEQDFARFDVKTVIKKIYIMFTASDLQVASEDQEILDLVDESAPLPAWFTPDDLQTYADLYDKSGFQTALQVPYRAWLEDYGVDELIVRAPSLLIMGEKDYALKFGGFEHYIRSGMAKNNVPNLETTFVPDGTHFVQEQFPDEINKILIKFLSKHA</sequence>
<dbReference type="InterPro" id="IPR000639">
    <property type="entry name" value="Epox_hydrolase-like"/>
</dbReference>
<keyword evidence="5" id="KW-1185">Reference proteome</keyword>
<feature type="domain" description="AB hydrolase-1" evidence="3">
    <location>
        <begin position="27"/>
        <end position="293"/>
    </location>
</feature>
<protein>
    <recommendedName>
        <fullName evidence="3">AB hydrolase-1 domain-containing protein</fullName>
    </recommendedName>
</protein>
<dbReference type="InterPro" id="IPR000073">
    <property type="entry name" value="AB_hydrolase_1"/>
</dbReference>
<evidence type="ECO:0000256" key="1">
    <source>
        <dbReference type="ARBA" id="ARBA00022801"/>
    </source>
</evidence>
<evidence type="ECO:0000313" key="5">
    <source>
        <dbReference type="Proteomes" id="UP001190926"/>
    </source>
</evidence>
<dbReference type="Proteomes" id="UP001190926">
    <property type="component" value="Unassembled WGS sequence"/>
</dbReference>
<comment type="similarity">
    <text evidence="2">Belongs to the AB hydrolase superfamily. Epoxide hydrolase family.</text>
</comment>
<dbReference type="PANTHER" id="PTHR43329">
    <property type="entry name" value="EPOXIDE HYDROLASE"/>
    <property type="match status" value="1"/>
</dbReference>
<keyword evidence="1" id="KW-0378">Hydrolase</keyword>